<dbReference type="AlphaFoldDB" id="B0P6E9"/>
<dbReference type="Proteomes" id="UP000003803">
    <property type="component" value="Unassembled WGS sequence"/>
</dbReference>
<dbReference type="InterPro" id="IPR010982">
    <property type="entry name" value="Lambda_DNA-bd_dom_sf"/>
</dbReference>
<dbReference type="CDD" id="cd00093">
    <property type="entry name" value="HTH_XRE"/>
    <property type="match status" value="1"/>
</dbReference>
<feature type="domain" description="HTH cro/C1-type" evidence="2">
    <location>
        <begin position="19"/>
        <end position="73"/>
    </location>
</feature>
<evidence type="ECO:0000259" key="2">
    <source>
        <dbReference type="PROSITE" id="PS50943"/>
    </source>
</evidence>
<comment type="caution">
    <text evidence="3">The sequence shown here is derived from an EMBL/GenBank/DDBJ whole genome shotgun (WGS) entry which is preliminary data.</text>
</comment>
<dbReference type="Pfam" id="PF01381">
    <property type="entry name" value="HTH_3"/>
    <property type="match status" value="1"/>
</dbReference>
<dbReference type="HOGENOM" id="CLU_066192_17_5_9"/>
<sequence length="136" mass="15584">MLKQEVMSMKLHRMLGKNIRFWREARGFTQEELAFRAQTSSSYISKMELGKENPTITVLERIAKALAIDPCMLLLNTCRCAENAKKKQICDQQPVLTDYQEAFDRAPPEVQCAVYTLLEEVCKKDSHETVKPGSRS</sequence>
<dbReference type="GO" id="GO:0003700">
    <property type="term" value="F:DNA-binding transcription factor activity"/>
    <property type="evidence" value="ECO:0007669"/>
    <property type="project" value="TreeGrafter"/>
</dbReference>
<proteinExistence type="predicted"/>
<reference evidence="3" key="1">
    <citation type="submission" date="2007-11" db="EMBL/GenBank/DDBJ databases">
        <authorList>
            <person name="Fulton L."/>
            <person name="Clifton S."/>
            <person name="Fulton B."/>
            <person name="Xu J."/>
            <person name="Minx P."/>
            <person name="Pepin K.H."/>
            <person name="Johnson M."/>
            <person name="Thiruvilangam P."/>
            <person name="Bhonagiri V."/>
            <person name="Nash W.E."/>
            <person name="Mardis E.R."/>
            <person name="Wilson R.K."/>
        </authorList>
    </citation>
    <scope>NUCLEOTIDE SEQUENCE [LARGE SCALE GENOMIC DNA]</scope>
    <source>
        <strain evidence="3">DSM 17241</strain>
    </source>
</reference>
<gene>
    <name evidence="3" type="ORF">ANACOL_00325</name>
</gene>
<dbReference type="InterPro" id="IPR050807">
    <property type="entry name" value="TransReg_Diox_bact_type"/>
</dbReference>
<dbReference type="SMART" id="SM00530">
    <property type="entry name" value="HTH_XRE"/>
    <property type="match status" value="1"/>
</dbReference>
<dbReference type="eggNOG" id="COG1396">
    <property type="taxonomic scope" value="Bacteria"/>
</dbReference>
<keyword evidence="1 3" id="KW-0238">DNA-binding</keyword>
<evidence type="ECO:0000313" key="3">
    <source>
        <dbReference type="EMBL" id="EDS12774.1"/>
    </source>
</evidence>
<dbReference type="GO" id="GO:0003677">
    <property type="term" value="F:DNA binding"/>
    <property type="evidence" value="ECO:0007669"/>
    <property type="project" value="UniProtKB-KW"/>
</dbReference>
<dbReference type="EMBL" id="ABGD02000005">
    <property type="protein sequence ID" value="EDS12774.1"/>
    <property type="molecule type" value="Genomic_DNA"/>
</dbReference>
<organism evidence="3 4">
    <name type="scientific">Anaerotruncus colihominis DSM 17241</name>
    <dbReference type="NCBI Taxonomy" id="445972"/>
    <lineage>
        <taxon>Bacteria</taxon>
        <taxon>Bacillati</taxon>
        <taxon>Bacillota</taxon>
        <taxon>Clostridia</taxon>
        <taxon>Eubacteriales</taxon>
        <taxon>Oscillospiraceae</taxon>
        <taxon>Anaerotruncus</taxon>
    </lineage>
</organism>
<name>B0P6E9_9FIRM</name>
<dbReference type="InterPro" id="IPR001387">
    <property type="entry name" value="Cro/C1-type_HTH"/>
</dbReference>
<dbReference type="Gene3D" id="1.10.260.40">
    <property type="entry name" value="lambda repressor-like DNA-binding domains"/>
    <property type="match status" value="1"/>
</dbReference>
<dbReference type="GO" id="GO:0005829">
    <property type="term" value="C:cytosol"/>
    <property type="evidence" value="ECO:0007669"/>
    <property type="project" value="TreeGrafter"/>
</dbReference>
<dbReference type="SUPFAM" id="SSF47413">
    <property type="entry name" value="lambda repressor-like DNA-binding domains"/>
    <property type="match status" value="1"/>
</dbReference>
<dbReference type="STRING" id="169435.ERS852551_00526"/>
<dbReference type="PROSITE" id="PS50943">
    <property type="entry name" value="HTH_CROC1"/>
    <property type="match status" value="1"/>
</dbReference>
<accession>B0P6E9</accession>
<evidence type="ECO:0000313" key="4">
    <source>
        <dbReference type="Proteomes" id="UP000003803"/>
    </source>
</evidence>
<protein>
    <submittedName>
        <fullName evidence="3">DNA-binding helix-turn-helix protein</fullName>
    </submittedName>
</protein>
<keyword evidence="4" id="KW-1185">Reference proteome</keyword>
<evidence type="ECO:0000256" key="1">
    <source>
        <dbReference type="ARBA" id="ARBA00023125"/>
    </source>
</evidence>
<dbReference type="PANTHER" id="PTHR46797:SF1">
    <property type="entry name" value="METHYLPHOSPHONATE SYNTHASE"/>
    <property type="match status" value="1"/>
</dbReference>
<reference evidence="3" key="2">
    <citation type="submission" date="2013-09" db="EMBL/GenBank/DDBJ databases">
        <title>Draft genome sequence of Anaerotruncus colihominis(DSM 17241).</title>
        <authorList>
            <person name="Sudarsanam P."/>
            <person name="Ley R."/>
            <person name="Guruge J."/>
            <person name="Turnbaugh P.J."/>
            <person name="Mahowald M."/>
            <person name="Liep D."/>
            <person name="Gordon J."/>
        </authorList>
    </citation>
    <scope>NUCLEOTIDE SEQUENCE</scope>
    <source>
        <strain evidence="3">DSM 17241</strain>
    </source>
</reference>
<dbReference type="PANTHER" id="PTHR46797">
    <property type="entry name" value="HTH-TYPE TRANSCRIPTIONAL REGULATOR"/>
    <property type="match status" value="1"/>
</dbReference>